<dbReference type="SMART" id="SM00028">
    <property type="entry name" value="TPR"/>
    <property type="match status" value="4"/>
</dbReference>
<organism evidence="3">
    <name type="scientific">Pseudomonas sp. MYb327</name>
    <dbReference type="NCBI Taxonomy" id="2745230"/>
    <lineage>
        <taxon>Bacteria</taxon>
        <taxon>Pseudomonadati</taxon>
        <taxon>Pseudomonadota</taxon>
        <taxon>Gammaproteobacteria</taxon>
        <taxon>Pseudomonadales</taxon>
        <taxon>Pseudomonadaceae</taxon>
        <taxon>Pseudomonas</taxon>
    </lineage>
</organism>
<sequence length="745" mass="82363">MASAEEPSPPPGLASDMAGYAPANSCLGCHAKQAVAWKGSDHDWAMREATPKNVLGNFNNTSFSDAGVTTRFFRKGQGYFVNTEGADGKVADFEVRYTFGHFPLQQYLIAFPGGRLQTLTIAWDSRRKPAGGQRWFSLYPGQRFAPGDPLHWTGRYQNWNAMCADCHSSNLLKHYNDKQDTFASTWHEPNVGCQACHGPGQAHVDWAKGATTKTPYPSAQNIGLKVDFKALGSQGLVEQCAYCHSRRQSLGVGQQPGRSQLAATLPATLRQDLYHPDGQIDGEVYVYGSFAQSKMFAAGVTCTDCHDPHTTKVKIQGNGLCQQCHNPAPPSRFPSLLAKNYDTPDHHHHPAGSPGAQCVNCHMLAKTYMIVDPRRDHSLRIPRPDLDEKTASPDACTTCHQGKTPAWAAKAIDDWFGPRQRPAHYGETFHSVREGSGDSLALLGEVIKDLGKPAIVRATAAEQLASMGEPALPSLRQALKDDSPLVRTYAVAGFTNLPPVPRVQQLLELLDDPALSVRDEVLRALVGIPTSALPESRRETLKTELAAYERRLRGNADLPGNRLNLAVFLQRDNRQLEALEEYRQALRLDPYFSPARVNLVNLANDLLRPEEAESALRVGLALKGMPKQDHGNLAYMLALFLVEHDNAEEALQWLETAANELPQNSRIRYNQGLLLLRLQRTDQAREKLLAGLKQSPNDSDLLYALIYLNAVTGQLDQARDYLQQLENTAPEDERLPALKQQLRSR</sequence>
<dbReference type="InterPro" id="IPR004155">
    <property type="entry name" value="PBS_lyase_HEAT"/>
</dbReference>
<reference evidence="3" key="1">
    <citation type="submission" date="2024-06" db="EMBL/GenBank/DDBJ databases">
        <title>The Caenorhabditis elegans bacterial microbiome influences microsporidia infection through nutrient limitation and inhibiting parasite invasion.</title>
        <authorList>
            <person name="Tamim El Jarkass H."/>
            <person name="Castelblanco S."/>
            <person name="Kaur M."/>
            <person name="Wan Y.C."/>
            <person name="Ellis A.E."/>
            <person name="Sheldon R.D."/>
            <person name="Lien E.C."/>
            <person name="Burton N.O."/>
            <person name="Wright G.D."/>
            <person name="Reinke A.W."/>
        </authorList>
    </citation>
    <scope>NUCLEOTIDE SEQUENCE</scope>
    <source>
        <strain evidence="3">MYb327</strain>
    </source>
</reference>
<gene>
    <name evidence="3" type="ORF">ABVN21_01975</name>
</gene>
<dbReference type="AlphaFoldDB" id="A0AAU8EAT3"/>
<keyword evidence="1" id="KW-0732">Signal</keyword>
<dbReference type="InterPro" id="IPR016024">
    <property type="entry name" value="ARM-type_fold"/>
</dbReference>
<dbReference type="Gene3D" id="1.25.10.10">
    <property type="entry name" value="Leucine-rich Repeat Variant"/>
    <property type="match status" value="1"/>
</dbReference>
<dbReference type="Pfam" id="PF14559">
    <property type="entry name" value="TPR_19"/>
    <property type="match status" value="1"/>
</dbReference>
<dbReference type="InterPro" id="IPR010177">
    <property type="entry name" value="Paired_CXXCH_1"/>
</dbReference>
<evidence type="ECO:0000256" key="1">
    <source>
        <dbReference type="ARBA" id="ARBA00022729"/>
    </source>
</evidence>
<feature type="domain" description="Doubled CXXCH motif" evidence="2">
    <location>
        <begin position="297"/>
        <end position="327"/>
    </location>
</feature>
<dbReference type="PANTHER" id="PTHR35038:SF8">
    <property type="entry name" value="C-TYPE POLYHEME CYTOCHROME OMCC"/>
    <property type="match status" value="1"/>
</dbReference>
<dbReference type="Gene3D" id="1.10.1130.10">
    <property type="entry name" value="Flavocytochrome C3, Chain A"/>
    <property type="match status" value="2"/>
</dbReference>
<dbReference type="InterPro" id="IPR011989">
    <property type="entry name" value="ARM-like"/>
</dbReference>
<evidence type="ECO:0000259" key="2">
    <source>
        <dbReference type="Pfam" id="PF09699"/>
    </source>
</evidence>
<dbReference type="InterPro" id="IPR036280">
    <property type="entry name" value="Multihaem_cyt_sf"/>
</dbReference>
<protein>
    <submittedName>
        <fullName evidence="3">HEAT repeat domain-containing protein</fullName>
    </submittedName>
</protein>
<name>A0AAU8EAT3_9PSED</name>
<dbReference type="InterPro" id="IPR019734">
    <property type="entry name" value="TPR_rpt"/>
</dbReference>
<dbReference type="EMBL" id="CP159258">
    <property type="protein sequence ID" value="XCG77107.1"/>
    <property type="molecule type" value="Genomic_DNA"/>
</dbReference>
<dbReference type="Gene3D" id="1.25.40.10">
    <property type="entry name" value="Tetratricopeptide repeat domain"/>
    <property type="match status" value="1"/>
</dbReference>
<dbReference type="InterPro" id="IPR011990">
    <property type="entry name" value="TPR-like_helical_dom_sf"/>
</dbReference>
<dbReference type="InterPro" id="IPR051829">
    <property type="entry name" value="Multiheme_Cytochr_ET"/>
</dbReference>
<dbReference type="SUPFAM" id="SSF48452">
    <property type="entry name" value="TPR-like"/>
    <property type="match status" value="1"/>
</dbReference>
<dbReference type="RefSeq" id="WP_339555595.1">
    <property type="nucleotide sequence ID" value="NZ_CP159258.1"/>
</dbReference>
<evidence type="ECO:0000313" key="3">
    <source>
        <dbReference type="EMBL" id="XCG77107.1"/>
    </source>
</evidence>
<dbReference type="Pfam" id="PF13646">
    <property type="entry name" value="HEAT_2"/>
    <property type="match status" value="1"/>
</dbReference>
<dbReference type="SUPFAM" id="SSF48695">
    <property type="entry name" value="Multiheme cytochromes"/>
    <property type="match status" value="1"/>
</dbReference>
<dbReference type="SUPFAM" id="SSF48371">
    <property type="entry name" value="ARM repeat"/>
    <property type="match status" value="1"/>
</dbReference>
<accession>A0AAU8EAT3</accession>
<dbReference type="Pfam" id="PF09699">
    <property type="entry name" value="Paired_CXXCH_1"/>
    <property type="match status" value="1"/>
</dbReference>
<proteinExistence type="predicted"/>
<dbReference type="PANTHER" id="PTHR35038">
    <property type="entry name" value="DISSIMILATORY SULFITE REDUCTASE SIRA"/>
    <property type="match status" value="1"/>
</dbReference>
<dbReference type="SMART" id="SM00567">
    <property type="entry name" value="EZ_HEAT"/>
    <property type="match status" value="2"/>
</dbReference>